<proteinExistence type="predicted"/>
<dbReference type="FunFam" id="3.30.420.510:FF:000005">
    <property type="entry name" value="Probable pantothenate kinase"/>
    <property type="match status" value="1"/>
</dbReference>
<evidence type="ECO:0000256" key="4">
    <source>
        <dbReference type="SAM" id="MobiDB-lite"/>
    </source>
</evidence>
<feature type="compositionally biased region" description="Basic and acidic residues" evidence="4">
    <location>
        <begin position="48"/>
        <end position="59"/>
    </location>
</feature>
<dbReference type="GO" id="GO:0005634">
    <property type="term" value="C:nucleus"/>
    <property type="evidence" value="ECO:0007669"/>
    <property type="project" value="TreeGrafter"/>
</dbReference>
<keyword evidence="6" id="KW-1185">Reference proteome</keyword>
<dbReference type="InterPro" id="IPR043129">
    <property type="entry name" value="ATPase_NBD"/>
</dbReference>
<dbReference type="GO" id="GO:0005829">
    <property type="term" value="C:cytosol"/>
    <property type="evidence" value="ECO:0007669"/>
    <property type="project" value="TreeGrafter"/>
</dbReference>
<evidence type="ECO:0000256" key="3">
    <source>
        <dbReference type="ARBA" id="ARBA00022993"/>
    </source>
</evidence>
<dbReference type="GO" id="GO:0005524">
    <property type="term" value="F:ATP binding"/>
    <property type="evidence" value="ECO:0007669"/>
    <property type="project" value="UniProtKB-KW"/>
</dbReference>
<dbReference type="CDD" id="cd24123">
    <property type="entry name" value="ASKHA_NBD_PanK-II_Pank4"/>
    <property type="match status" value="1"/>
</dbReference>
<evidence type="ECO:0000313" key="6">
    <source>
        <dbReference type="Proteomes" id="UP001273166"/>
    </source>
</evidence>
<dbReference type="GO" id="GO:0015937">
    <property type="term" value="P:coenzyme A biosynthetic process"/>
    <property type="evidence" value="ECO:0007669"/>
    <property type="project" value="UniProtKB-KW"/>
</dbReference>
<evidence type="ECO:0000313" key="5">
    <source>
        <dbReference type="EMBL" id="KAK3310889.1"/>
    </source>
</evidence>
<dbReference type="Proteomes" id="UP001273166">
    <property type="component" value="Unassembled WGS sequence"/>
</dbReference>
<dbReference type="EMBL" id="JAUDZG010000001">
    <property type="protein sequence ID" value="KAK3310889.1"/>
    <property type="molecule type" value="Genomic_DNA"/>
</dbReference>
<feature type="region of interest" description="Disordered" evidence="4">
    <location>
        <begin position="1"/>
        <end position="99"/>
    </location>
</feature>
<sequence length="530" mass="58508">MPNDIYQADPPHRPSETETEVRGQQHRRQVSNNAGPLPPLTANARPRTATDKAEIDETLSHPGSVRINVKGAFIVDQDTTTPTTPDGTRSGSPGRHETKDIRLPNHTAVVSHIAVDIGGSLAKLVYFSREAHTDEPGGRLNFISFETDRIDDCLEFMRTLKDKHLQLNGNRNGSSNQPASELCVMATGGGAYKFYDKIREVLGVDVLREDEMECLIIGLDFFITEIPREVFTYSETNPMHFVEPSENVYPYLLVNIGSGVSFLKVSGPRKYERVGGTSLGGGTLWGLLSLLTGARTFDEMLQLASRGDNSKVDMLVGDIYGTDYGKIGLKSTTIASSFGKVFRKKRQAEQEAEDSGGQRHKDYQVPDQQPSHQQPDHQLLHCANPPHDDTSAQELGVPPTHDESRPFTAADISVSLLYAISNNIGQIAFLQSQIHGLSHIYFGGSFIRGHPQTMNTLSYAIKFWSKGAKQAYFLRHEGYLGAVGAFLKRQPKNWGRRGSFDEAVAGVRMGLRLRARTTVRDPKEESAAAE</sequence>
<keyword evidence="1" id="KW-0547">Nucleotide-binding</keyword>
<feature type="region of interest" description="Disordered" evidence="4">
    <location>
        <begin position="345"/>
        <end position="403"/>
    </location>
</feature>
<dbReference type="AlphaFoldDB" id="A0AAJ0H3I8"/>
<accession>A0AAJ0H3I8</accession>
<gene>
    <name evidence="5" type="ORF">B0T15DRAFT_564672</name>
</gene>
<dbReference type="PANTHER" id="PTHR12280:SF20">
    <property type="entry name" value="4'-PHOSPHOPANTETHEINE PHOSPHATASE"/>
    <property type="match status" value="1"/>
</dbReference>
<dbReference type="RefSeq" id="XP_062726669.1">
    <property type="nucleotide sequence ID" value="XM_062870647.1"/>
</dbReference>
<dbReference type="SUPFAM" id="SSF53067">
    <property type="entry name" value="Actin-like ATPase domain"/>
    <property type="match status" value="2"/>
</dbReference>
<evidence type="ECO:0000256" key="1">
    <source>
        <dbReference type="ARBA" id="ARBA00022741"/>
    </source>
</evidence>
<keyword evidence="2" id="KW-0067">ATP-binding</keyword>
<reference evidence="5" key="2">
    <citation type="submission" date="2023-06" db="EMBL/GenBank/DDBJ databases">
        <authorList>
            <consortium name="Lawrence Berkeley National Laboratory"/>
            <person name="Mondo S.J."/>
            <person name="Hensen N."/>
            <person name="Bonometti L."/>
            <person name="Westerberg I."/>
            <person name="Brannstrom I.O."/>
            <person name="Guillou S."/>
            <person name="Cros-Aarteil S."/>
            <person name="Calhoun S."/>
            <person name="Haridas S."/>
            <person name="Kuo A."/>
            <person name="Pangilinan J."/>
            <person name="Riley R."/>
            <person name="Labutti K."/>
            <person name="Andreopoulos B."/>
            <person name="Lipzen A."/>
            <person name="Chen C."/>
            <person name="Yanf M."/>
            <person name="Daum C."/>
            <person name="Ng V."/>
            <person name="Clum A."/>
            <person name="Steindorff A."/>
            <person name="Ohm R."/>
            <person name="Martin F."/>
            <person name="Silar P."/>
            <person name="Natvig D."/>
            <person name="Lalanne C."/>
            <person name="Gautier V."/>
            <person name="Ament-Velasquez S.L."/>
            <person name="Kruys A."/>
            <person name="Hutchinson M.I."/>
            <person name="Powell A.J."/>
            <person name="Barry K."/>
            <person name="Miller A.N."/>
            <person name="Grigoriev I.V."/>
            <person name="Debuchy R."/>
            <person name="Gladieux P."/>
            <person name="Thoren M.H."/>
            <person name="Johannesson H."/>
        </authorList>
    </citation>
    <scope>NUCLEOTIDE SEQUENCE</scope>
    <source>
        <strain evidence="5">CBS 333.67</strain>
    </source>
</reference>
<dbReference type="GO" id="GO:0004594">
    <property type="term" value="F:pantothenate kinase activity"/>
    <property type="evidence" value="ECO:0007669"/>
    <property type="project" value="TreeGrafter"/>
</dbReference>
<organism evidence="5 6">
    <name type="scientific">Chaetomium strumarium</name>
    <dbReference type="NCBI Taxonomy" id="1170767"/>
    <lineage>
        <taxon>Eukaryota</taxon>
        <taxon>Fungi</taxon>
        <taxon>Dikarya</taxon>
        <taxon>Ascomycota</taxon>
        <taxon>Pezizomycotina</taxon>
        <taxon>Sordariomycetes</taxon>
        <taxon>Sordariomycetidae</taxon>
        <taxon>Sordariales</taxon>
        <taxon>Chaetomiaceae</taxon>
        <taxon>Chaetomium</taxon>
    </lineage>
</organism>
<name>A0AAJ0H3I8_9PEZI</name>
<comment type="caution">
    <text evidence="5">The sequence shown here is derived from an EMBL/GenBank/DDBJ whole genome shotgun (WGS) entry which is preliminary data.</text>
</comment>
<reference evidence="5" key="1">
    <citation type="journal article" date="2023" name="Mol. Phylogenet. Evol.">
        <title>Genome-scale phylogeny and comparative genomics of the fungal order Sordariales.</title>
        <authorList>
            <person name="Hensen N."/>
            <person name="Bonometti L."/>
            <person name="Westerberg I."/>
            <person name="Brannstrom I.O."/>
            <person name="Guillou S."/>
            <person name="Cros-Aarteil S."/>
            <person name="Calhoun S."/>
            <person name="Haridas S."/>
            <person name="Kuo A."/>
            <person name="Mondo S."/>
            <person name="Pangilinan J."/>
            <person name="Riley R."/>
            <person name="LaButti K."/>
            <person name="Andreopoulos B."/>
            <person name="Lipzen A."/>
            <person name="Chen C."/>
            <person name="Yan M."/>
            <person name="Daum C."/>
            <person name="Ng V."/>
            <person name="Clum A."/>
            <person name="Steindorff A."/>
            <person name="Ohm R.A."/>
            <person name="Martin F."/>
            <person name="Silar P."/>
            <person name="Natvig D.O."/>
            <person name="Lalanne C."/>
            <person name="Gautier V."/>
            <person name="Ament-Velasquez S.L."/>
            <person name="Kruys A."/>
            <person name="Hutchinson M.I."/>
            <person name="Powell A.J."/>
            <person name="Barry K."/>
            <person name="Miller A.N."/>
            <person name="Grigoriev I.V."/>
            <person name="Debuchy R."/>
            <person name="Gladieux P."/>
            <person name="Hiltunen Thoren M."/>
            <person name="Johannesson H."/>
        </authorList>
    </citation>
    <scope>NUCLEOTIDE SEQUENCE</scope>
    <source>
        <strain evidence="5">CBS 333.67</strain>
    </source>
</reference>
<dbReference type="Gene3D" id="3.30.420.510">
    <property type="match status" value="1"/>
</dbReference>
<dbReference type="NCBIfam" id="TIGR00555">
    <property type="entry name" value="panK_eukar"/>
    <property type="match status" value="1"/>
</dbReference>
<feature type="compositionally biased region" description="Basic and acidic residues" evidence="4">
    <location>
        <begin position="10"/>
        <end position="23"/>
    </location>
</feature>
<dbReference type="GeneID" id="87889476"/>
<protein>
    <submittedName>
        <fullName evidence="5">Fumble-domain-containing protein</fullName>
    </submittedName>
</protein>
<dbReference type="InterPro" id="IPR004567">
    <property type="entry name" value="Type_II_PanK"/>
</dbReference>
<feature type="compositionally biased region" description="Low complexity" evidence="4">
    <location>
        <begin position="78"/>
        <end position="93"/>
    </location>
</feature>
<keyword evidence="3" id="KW-0173">Coenzyme A biosynthesis</keyword>
<dbReference type="Pfam" id="PF03630">
    <property type="entry name" value="Fumble"/>
    <property type="match status" value="1"/>
</dbReference>
<evidence type="ECO:0000256" key="2">
    <source>
        <dbReference type="ARBA" id="ARBA00022840"/>
    </source>
</evidence>
<dbReference type="PANTHER" id="PTHR12280">
    <property type="entry name" value="PANTOTHENATE KINASE"/>
    <property type="match status" value="1"/>
</dbReference>
<dbReference type="Gene3D" id="3.30.420.40">
    <property type="match status" value="1"/>
</dbReference>